<comment type="similarity">
    <text evidence="9">Belongs to the SecE/SEC61-gamma family.</text>
</comment>
<evidence type="ECO:0000256" key="6">
    <source>
        <dbReference type="ARBA" id="ARBA00022989"/>
    </source>
</evidence>
<organism evidence="10 11">
    <name type="scientific">Candidatus Pullichristensenella excrementigallinarum</name>
    <dbReference type="NCBI Taxonomy" id="2840907"/>
    <lineage>
        <taxon>Bacteria</taxon>
        <taxon>Bacillati</taxon>
        <taxon>Bacillota</taxon>
        <taxon>Clostridia</taxon>
        <taxon>Candidatus Pullichristensenella</taxon>
    </lineage>
</organism>
<feature type="transmembrane region" description="Helical" evidence="9">
    <location>
        <begin position="49"/>
        <end position="70"/>
    </location>
</feature>
<reference evidence="10" key="1">
    <citation type="submission" date="2020-10" db="EMBL/GenBank/DDBJ databases">
        <authorList>
            <person name="Gilroy R."/>
        </authorList>
    </citation>
    <scope>NUCLEOTIDE SEQUENCE</scope>
    <source>
        <strain evidence="10">ChiHcec3-11533</strain>
    </source>
</reference>
<dbReference type="InterPro" id="IPR005807">
    <property type="entry name" value="SecE_bac"/>
</dbReference>
<dbReference type="AlphaFoldDB" id="A0A9D1IBR5"/>
<evidence type="ECO:0000256" key="1">
    <source>
        <dbReference type="ARBA" id="ARBA00004370"/>
    </source>
</evidence>
<evidence type="ECO:0000256" key="3">
    <source>
        <dbReference type="ARBA" id="ARBA00022475"/>
    </source>
</evidence>
<evidence type="ECO:0000256" key="5">
    <source>
        <dbReference type="ARBA" id="ARBA00022927"/>
    </source>
</evidence>
<comment type="function">
    <text evidence="9">Essential subunit of the Sec protein translocation channel SecYEG. Clamps together the 2 halves of SecY. May contact the channel plug during translocation.</text>
</comment>
<keyword evidence="8 9" id="KW-0472">Membrane</keyword>
<evidence type="ECO:0000313" key="11">
    <source>
        <dbReference type="Proteomes" id="UP000824072"/>
    </source>
</evidence>
<keyword evidence="5 9" id="KW-0653">Protein transport</keyword>
<dbReference type="GO" id="GO:0006605">
    <property type="term" value="P:protein targeting"/>
    <property type="evidence" value="ECO:0007669"/>
    <property type="project" value="UniProtKB-UniRule"/>
</dbReference>
<evidence type="ECO:0000256" key="8">
    <source>
        <dbReference type="ARBA" id="ARBA00023136"/>
    </source>
</evidence>
<keyword evidence="2 9" id="KW-0813">Transport</keyword>
<keyword evidence="7 9" id="KW-0811">Translocation</keyword>
<evidence type="ECO:0000256" key="2">
    <source>
        <dbReference type="ARBA" id="ARBA00022448"/>
    </source>
</evidence>
<sequence>MATKDAAKKGNFFKRVGGFFVGLAKKIRDKFRDMFFELKKVTWPTKKDMINYSVVVLVFMVFMGIIIGVIDLGSGKLVELLVKR</sequence>
<evidence type="ECO:0000256" key="9">
    <source>
        <dbReference type="HAMAP-Rule" id="MF_00422"/>
    </source>
</evidence>
<comment type="caution">
    <text evidence="10">The sequence shown here is derived from an EMBL/GenBank/DDBJ whole genome shotgun (WGS) entry which is preliminary data.</text>
</comment>
<dbReference type="GO" id="GO:0043952">
    <property type="term" value="P:protein transport by the Sec complex"/>
    <property type="evidence" value="ECO:0007669"/>
    <property type="project" value="UniProtKB-UniRule"/>
</dbReference>
<dbReference type="PANTHER" id="PTHR33910:SF1">
    <property type="entry name" value="PROTEIN TRANSLOCASE SUBUNIT SECE"/>
    <property type="match status" value="1"/>
</dbReference>
<evidence type="ECO:0000256" key="4">
    <source>
        <dbReference type="ARBA" id="ARBA00022692"/>
    </source>
</evidence>
<dbReference type="Gene3D" id="1.20.5.1030">
    <property type="entry name" value="Preprotein translocase secy subunit"/>
    <property type="match status" value="1"/>
</dbReference>
<evidence type="ECO:0000313" key="10">
    <source>
        <dbReference type="EMBL" id="HIU34083.1"/>
    </source>
</evidence>
<dbReference type="InterPro" id="IPR001901">
    <property type="entry name" value="Translocase_SecE/Sec61-g"/>
</dbReference>
<reference evidence="10" key="2">
    <citation type="journal article" date="2021" name="PeerJ">
        <title>Extensive microbial diversity within the chicken gut microbiome revealed by metagenomics and culture.</title>
        <authorList>
            <person name="Gilroy R."/>
            <person name="Ravi A."/>
            <person name="Getino M."/>
            <person name="Pursley I."/>
            <person name="Horton D.L."/>
            <person name="Alikhan N.F."/>
            <person name="Baker D."/>
            <person name="Gharbi K."/>
            <person name="Hall N."/>
            <person name="Watson M."/>
            <person name="Adriaenssens E.M."/>
            <person name="Foster-Nyarko E."/>
            <person name="Jarju S."/>
            <person name="Secka A."/>
            <person name="Antonio M."/>
            <person name="Oren A."/>
            <person name="Chaudhuri R.R."/>
            <person name="La Ragione R."/>
            <person name="Hildebrand F."/>
            <person name="Pallen M.J."/>
        </authorList>
    </citation>
    <scope>NUCLEOTIDE SEQUENCE</scope>
    <source>
        <strain evidence="10">ChiHcec3-11533</strain>
    </source>
</reference>
<dbReference type="GO" id="GO:0009306">
    <property type="term" value="P:protein secretion"/>
    <property type="evidence" value="ECO:0007669"/>
    <property type="project" value="UniProtKB-UniRule"/>
</dbReference>
<name>A0A9D1IBR5_9FIRM</name>
<proteinExistence type="inferred from homology"/>
<comment type="subunit">
    <text evidence="9">Component of the Sec protein translocase complex. Heterotrimer consisting of SecY, SecE and SecG subunits. The heterotrimers can form oligomers, although 1 heterotrimer is thought to be able to translocate proteins. Interacts with the ribosome. Interacts with SecDF, and other proteins may be involved. Interacts with SecA.</text>
</comment>
<protein>
    <recommendedName>
        <fullName evidence="9">Protein translocase subunit SecE</fullName>
    </recommendedName>
</protein>
<comment type="subcellular location">
    <subcellularLocation>
        <location evidence="9">Cell membrane</location>
        <topology evidence="9">Single-pass membrane protein</topology>
    </subcellularLocation>
    <subcellularLocation>
        <location evidence="1">Membrane</location>
    </subcellularLocation>
</comment>
<dbReference type="GO" id="GO:0005886">
    <property type="term" value="C:plasma membrane"/>
    <property type="evidence" value="ECO:0007669"/>
    <property type="project" value="UniProtKB-SubCell"/>
</dbReference>
<dbReference type="EMBL" id="DVMU01000132">
    <property type="protein sequence ID" value="HIU34083.1"/>
    <property type="molecule type" value="Genomic_DNA"/>
</dbReference>
<dbReference type="PANTHER" id="PTHR33910">
    <property type="entry name" value="PROTEIN TRANSLOCASE SUBUNIT SECE"/>
    <property type="match status" value="1"/>
</dbReference>
<dbReference type="InterPro" id="IPR038379">
    <property type="entry name" value="SecE_sf"/>
</dbReference>
<dbReference type="HAMAP" id="MF_00422">
    <property type="entry name" value="SecE"/>
    <property type="match status" value="1"/>
</dbReference>
<keyword evidence="4 9" id="KW-0812">Transmembrane</keyword>
<gene>
    <name evidence="9 10" type="primary">secE</name>
    <name evidence="10" type="ORF">IAB02_05920</name>
</gene>
<dbReference type="Pfam" id="PF00584">
    <property type="entry name" value="SecE"/>
    <property type="match status" value="1"/>
</dbReference>
<dbReference type="GO" id="GO:0008320">
    <property type="term" value="F:protein transmembrane transporter activity"/>
    <property type="evidence" value="ECO:0007669"/>
    <property type="project" value="UniProtKB-UniRule"/>
</dbReference>
<dbReference type="Proteomes" id="UP000824072">
    <property type="component" value="Unassembled WGS sequence"/>
</dbReference>
<keyword evidence="3 9" id="KW-1003">Cell membrane</keyword>
<keyword evidence="6 9" id="KW-1133">Transmembrane helix</keyword>
<accession>A0A9D1IBR5</accession>
<dbReference type="NCBIfam" id="TIGR00964">
    <property type="entry name" value="secE_bact"/>
    <property type="match status" value="1"/>
</dbReference>
<evidence type="ECO:0000256" key="7">
    <source>
        <dbReference type="ARBA" id="ARBA00023010"/>
    </source>
</evidence>
<dbReference type="GO" id="GO:0065002">
    <property type="term" value="P:intracellular protein transmembrane transport"/>
    <property type="evidence" value="ECO:0007669"/>
    <property type="project" value="UniProtKB-UniRule"/>
</dbReference>